<dbReference type="GO" id="GO:0016020">
    <property type="term" value="C:membrane"/>
    <property type="evidence" value="ECO:0007669"/>
    <property type="project" value="UniProtKB-SubCell"/>
</dbReference>
<feature type="binding site" evidence="5">
    <location>
        <position position="194"/>
    </location>
    <ligand>
        <name>Zn(2+)</name>
        <dbReference type="ChEBI" id="CHEBI:29105"/>
    </ligand>
</feature>
<keyword evidence="5" id="KW-0862">Zinc</keyword>
<evidence type="ECO:0000313" key="8">
    <source>
        <dbReference type="Proteomes" id="UP000236893"/>
    </source>
</evidence>
<dbReference type="OrthoDB" id="9813689at2"/>
<feature type="transmembrane region" description="Helical" evidence="6">
    <location>
        <begin position="136"/>
        <end position="157"/>
    </location>
</feature>
<name>A0A2S5A6W8_9SPHI</name>
<dbReference type="GO" id="GO:0046872">
    <property type="term" value="F:metal ion binding"/>
    <property type="evidence" value="ECO:0007669"/>
    <property type="project" value="UniProtKB-KW"/>
</dbReference>
<dbReference type="PANTHER" id="PTHR20855:SF3">
    <property type="entry name" value="LD03007P"/>
    <property type="match status" value="1"/>
</dbReference>
<dbReference type="Pfam" id="PF03006">
    <property type="entry name" value="HlyIII"/>
    <property type="match status" value="1"/>
</dbReference>
<evidence type="ECO:0000256" key="2">
    <source>
        <dbReference type="ARBA" id="ARBA00022692"/>
    </source>
</evidence>
<feature type="transmembrane region" description="Helical" evidence="6">
    <location>
        <begin position="109"/>
        <end position="129"/>
    </location>
</feature>
<dbReference type="RefSeq" id="WP_103787570.1">
    <property type="nucleotide sequence ID" value="NZ_PQVF01000002.1"/>
</dbReference>
<dbReference type="EMBL" id="PQVF01000002">
    <property type="protein sequence ID" value="POY38340.1"/>
    <property type="molecule type" value="Genomic_DNA"/>
</dbReference>
<keyword evidence="5" id="KW-0479">Metal-binding</keyword>
<feature type="transmembrane region" description="Helical" evidence="6">
    <location>
        <begin position="50"/>
        <end position="69"/>
    </location>
</feature>
<evidence type="ECO:0000256" key="5">
    <source>
        <dbReference type="PIRSR" id="PIRSR604254-1"/>
    </source>
</evidence>
<feature type="transmembrane region" description="Helical" evidence="6">
    <location>
        <begin position="163"/>
        <end position="181"/>
    </location>
</feature>
<evidence type="ECO:0000256" key="1">
    <source>
        <dbReference type="ARBA" id="ARBA00004141"/>
    </source>
</evidence>
<keyword evidence="4 6" id="KW-0472">Membrane</keyword>
<accession>A0A2S5A6W8</accession>
<keyword evidence="8" id="KW-1185">Reference proteome</keyword>
<feature type="binding site" evidence="5">
    <location>
        <position position="190"/>
    </location>
    <ligand>
        <name>Zn(2+)</name>
        <dbReference type="ChEBI" id="CHEBI:29105"/>
    </ligand>
</feature>
<dbReference type="AlphaFoldDB" id="A0A2S5A6W8"/>
<feature type="transmembrane region" description="Helical" evidence="6">
    <location>
        <begin position="81"/>
        <end position="103"/>
    </location>
</feature>
<comment type="caution">
    <text evidence="7">The sequence shown here is derived from an EMBL/GenBank/DDBJ whole genome shotgun (WGS) entry which is preliminary data.</text>
</comment>
<reference evidence="7 8" key="1">
    <citation type="submission" date="2018-01" db="EMBL/GenBank/DDBJ databases">
        <authorList>
            <person name="Gaut B.S."/>
            <person name="Morton B.R."/>
            <person name="Clegg M.T."/>
            <person name="Duvall M.R."/>
        </authorList>
    </citation>
    <scope>NUCLEOTIDE SEQUENCE [LARGE SCALE GENOMIC DNA]</scope>
    <source>
        <strain evidence="7 8">HR-AV</strain>
    </source>
</reference>
<sequence length="214" mass="24281">MDLFTYPSYEERHERLNTLTHLSGAIAFSIGGMYLLWQCMFIRASLLLPIGFYAASLITMFFVSSIYHATRQPERKRFWQIIDHCCIFLLIGGTYAPVIIHYVRNETGSMFLTAMWTIIITGIFFKIFFTGKYTILSTTIYVCLGWMGILIIEPIAASVPNPILSLLGFGGLLYSIGVYFYRNEKIAYNHTIWHLFVLGGAAAHFGAMLQLISG</sequence>
<keyword evidence="3 6" id="KW-1133">Transmembrane helix</keyword>
<feature type="transmembrane region" description="Helical" evidence="6">
    <location>
        <begin position="21"/>
        <end position="44"/>
    </location>
</feature>
<evidence type="ECO:0000256" key="3">
    <source>
        <dbReference type="ARBA" id="ARBA00022989"/>
    </source>
</evidence>
<dbReference type="Proteomes" id="UP000236893">
    <property type="component" value="Unassembled WGS sequence"/>
</dbReference>
<dbReference type="PANTHER" id="PTHR20855">
    <property type="entry name" value="ADIPOR/PROGESTIN RECEPTOR-RELATED"/>
    <property type="match status" value="1"/>
</dbReference>
<keyword evidence="2 6" id="KW-0812">Transmembrane</keyword>
<gene>
    <name evidence="7" type="ORF">C3K47_02785</name>
</gene>
<comment type="subcellular location">
    <subcellularLocation>
        <location evidence="1">Membrane</location>
        <topology evidence="1">Multi-pass membrane protein</topology>
    </subcellularLocation>
</comment>
<evidence type="ECO:0000256" key="6">
    <source>
        <dbReference type="SAM" id="Phobius"/>
    </source>
</evidence>
<proteinExistence type="predicted"/>
<evidence type="ECO:0000256" key="4">
    <source>
        <dbReference type="ARBA" id="ARBA00023136"/>
    </source>
</evidence>
<dbReference type="InterPro" id="IPR004254">
    <property type="entry name" value="AdipoR/HlyIII-related"/>
</dbReference>
<feature type="transmembrane region" description="Helical" evidence="6">
    <location>
        <begin position="193"/>
        <end position="212"/>
    </location>
</feature>
<organism evidence="7 8">
    <name type="scientific">Solitalea longa</name>
    <dbReference type="NCBI Taxonomy" id="2079460"/>
    <lineage>
        <taxon>Bacteria</taxon>
        <taxon>Pseudomonadati</taxon>
        <taxon>Bacteroidota</taxon>
        <taxon>Sphingobacteriia</taxon>
        <taxon>Sphingobacteriales</taxon>
        <taxon>Sphingobacteriaceae</taxon>
        <taxon>Solitalea</taxon>
    </lineage>
</organism>
<feature type="binding site" evidence="5">
    <location>
        <position position="68"/>
    </location>
    <ligand>
        <name>Zn(2+)</name>
        <dbReference type="ChEBI" id="CHEBI:29105"/>
    </ligand>
</feature>
<protein>
    <submittedName>
        <fullName evidence="7">Hemolysin III</fullName>
    </submittedName>
</protein>
<evidence type="ECO:0000313" key="7">
    <source>
        <dbReference type="EMBL" id="POY38340.1"/>
    </source>
</evidence>